<keyword evidence="2" id="KW-0805">Transcription regulation</keyword>
<organism evidence="6 7">
    <name type="scientific">Skermanella cutis</name>
    <dbReference type="NCBI Taxonomy" id="2775420"/>
    <lineage>
        <taxon>Bacteria</taxon>
        <taxon>Pseudomonadati</taxon>
        <taxon>Pseudomonadota</taxon>
        <taxon>Alphaproteobacteria</taxon>
        <taxon>Rhodospirillales</taxon>
        <taxon>Azospirillaceae</taxon>
        <taxon>Skermanella</taxon>
    </lineage>
</organism>
<dbReference type="PANTHER" id="PTHR30537">
    <property type="entry name" value="HTH-TYPE TRANSCRIPTIONAL REGULATOR"/>
    <property type="match status" value="1"/>
</dbReference>
<dbReference type="SUPFAM" id="SSF53850">
    <property type="entry name" value="Periplasmic binding protein-like II"/>
    <property type="match status" value="1"/>
</dbReference>
<dbReference type="Pfam" id="PF00126">
    <property type="entry name" value="HTH_1"/>
    <property type="match status" value="1"/>
</dbReference>
<dbReference type="Gene3D" id="1.10.10.10">
    <property type="entry name" value="Winged helix-like DNA-binding domain superfamily/Winged helix DNA-binding domain"/>
    <property type="match status" value="1"/>
</dbReference>
<dbReference type="RefSeq" id="WP_201079481.1">
    <property type="nucleotide sequence ID" value="NZ_CP067420.1"/>
</dbReference>
<evidence type="ECO:0000256" key="3">
    <source>
        <dbReference type="ARBA" id="ARBA00023125"/>
    </source>
</evidence>
<proteinExistence type="inferred from homology"/>
<keyword evidence="7" id="KW-1185">Reference proteome</keyword>
<dbReference type="EMBL" id="CP067420">
    <property type="protein sequence ID" value="QQP91499.1"/>
    <property type="molecule type" value="Genomic_DNA"/>
</dbReference>
<accession>A0ABX7BAT9</accession>
<evidence type="ECO:0000256" key="1">
    <source>
        <dbReference type="ARBA" id="ARBA00009437"/>
    </source>
</evidence>
<dbReference type="Proteomes" id="UP000595197">
    <property type="component" value="Chromosome"/>
</dbReference>
<feature type="domain" description="HTH lysR-type" evidence="5">
    <location>
        <begin position="3"/>
        <end position="60"/>
    </location>
</feature>
<dbReference type="InterPro" id="IPR036388">
    <property type="entry name" value="WH-like_DNA-bd_sf"/>
</dbReference>
<dbReference type="InterPro" id="IPR036390">
    <property type="entry name" value="WH_DNA-bd_sf"/>
</dbReference>
<dbReference type="InterPro" id="IPR058163">
    <property type="entry name" value="LysR-type_TF_proteobact-type"/>
</dbReference>
<dbReference type="Pfam" id="PF03466">
    <property type="entry name" value="LysR_substrate"/>
    <property type="match status" value="1"/>
</dbReference>
<name>A0ABX7BAT9_9PROT</name>
<dbReference type="InterPro" id="IPR000847">
    <property type="entry name" value="LysR_HTH_N"/>
</dbReference>
<dbReference type="SUPFAM" id="SSF46785">
    <property type="entry name" value="Winged helix' DNA-binding domain"/>
    <property type="match status" value="1"/>
</dbReference>
<dbReference type="CDD" id="cd08422">
    <property type="entry name" value="PBP2_CrgA_like"/>
    <property type="match status" value="1"/>
</dbReference>
<dbReference type="PROSITE" id="PS50931">
    <property type="entry name" value="HTH_LYSR"/>
    <property type="match status" value="1"/>
</dbReference>
<keyword evidence="4" id="KW-0804">Transcription</keyword>
<evidence type="ECO:0000256" key="4">
    <source>
        <dbReference type="ARBA" id="ARBA00023163"/>
    </source>
</evidence>
<comment type="similarity">
    <text evidence="1">Belongs to the LysR transcriptional regulatory family.</text>
</comment>
<evidence type="ECO:0000259" key="5">
    <source>
        <dbReference type="PROSITE" id="PS50931"/>
    </source>
</evidence>
<reference evidence="6" key="1">
    <citation type="submission" date="2021-02" db="EMBL/GenBank/DDBJ databases">
        <title>Skermanella TT6 skin isolate.</title>
        <authorList>
            <person name="Lee K."/>
            <person name="Ganzorig M."/>
        </authorList>
    </citation>
    <scope>NUCLEOTIDE SEQUENCE</scope>
    <source>
        <strain evidence="6">TT6</strain>
    </source>
</reference>
<sequence>MNLSLSDLTLFVRTATLGNISAAGREIGLAPASASQRLQAIEREIGARLFHRTTRKVALNEDGRVFLAYAQKILTDAEEARDAVTGAQSPAGMLSVTAPASFGRQYISPVLPEFLKAHPRLRVRMHLMDHVVDIVAQGIDVAIRIGTLPDSTLVAKRLVTNRRVVCAAPAYLAEYGTPATPADLEGHACLVLGDQRLWRFEGAGGSGGEVAVRVSGPLESNHGEVIKDAAAAGIGIAIKSTWDVADLLRDGRLVPILGDYPLAGDSAIWAVYPNVRLLPVRVRLFIDFLGKRFGQPIPCWDAASTAEG</sequence>
<dbReference type="PANTHER" id="PTHR30537:SF5">
    <property type="entry name" value="HTH-TYPE TRANSCRIPTIONAL ACTIVATOR TTDR-RELATED"/>
    <property type="match status" value="1"/>
</dbReference>
<evidence type="ECO:0000313" key="6">
    <source>
        <dbReference type="EMBL" id="QQP91499.1"/>
    </source>
</evidence>
<protein>
    <submittedName>
        <fullName evidence="6">LysR family transcriptional regulator</fullName>
    </submittedName>
</protein>
<dbReference type="Gene3D" id="3.40.190.290">
    <property type="match status" value="1"/>
</dbReference>
<evidence type="ECO:0000256" key="2">
    <source>
        <dbReference type="ARBA" id="ARBA00023015"/>
    </source>
</evidence>
<gene>
    <name evidence="6" type="ORF">IGS68_09955</name>
</gene>
<keyword evidence="3" id="KW-0238">DNA-binding</keyword>
<dbReference type="InterPro" id="IPR005119">
    <property type="entry name" value="LysR_subst-bd"/>
</dbReference>
<evidence type="ECO:0000313" key="7">
    <source>
        <dbReference type="Proteomes" id="UP000595197"/>
    </source>
</evidence>